<name>A0AB39HLC5_9VIBR</name>
<keyword evidence="1" id="KW-0614">Plasmid</keyword>
<dbReference type="RefSeq" id="WP_306099575.1">
    <property type="nucleotide sequence ID" value="NZ_CP162602.1"/>
</dbReference>
<sequence>MKRFLRLDNNTYLSLQSISRITFFEQSLRLDLNHPEFHYLTLYKGEDQTFEGDFQATLSEVEYFRVKGELEQYVNSEYGD</sequence>
<evidence type="ECO:0000313" key="1">
    <source>
        <dbReference type="EMBL" id="XDK26663.1"/>
    </source>
</evidence>
<reference evidence="1" key="1">
    <citation type="submission" date="2024-07" db="EMBL/GenBank/DDBJ databases">
        <title>Genome Analysis of a Potential Novel Vibrio Species Secreting pH- and Thermo-stable Alginate Lyase and its Application in Producing Alginate Oligosaccharides.</title>
        <authorList>
            <person name="Huang H."/>
            <person name="Bao K."/>
        </authorList>
    </citation>
    <scope>NUCLEOTIDE SEQUENCE</scope>
    <source>
        <strain evidence="1">HB236076</strain>
        <plasmid evidence="1">p-HB236076</plasmid>
    </source>
</reference>
<dbReference type="EMBL" id="CP162602">
    <property type="protein sequence ID" value="XDK26663.1"/>
    <property type="molecule type" value="Genomic_DNA"/>
</dbReference>
<dbReference type="AlphaFoldDB" id="A0AB39HLC5"/>
<gene>
    <name evidence="1" type="ORF">AB0763_16655</name>
</gene>
<dbReference type="KEGG" id="vih:AB0763_16655"/>
<accession>A0AB39HLC5</accession>
<organism evidence="1">
    <name type="scientific">Vibrio sp. HB236076</name>
    <dbReference type="NCBI Taxonomy" id="3232307"/>
    <lineage>
        <taxon>Bacteria</taxon>
        <taxon>Pseudomonadati</taxon>
        <taxon>Pseudomonadota</taxon>
        <taxon>Gammaproteobacteria</taxon>
        <taxon>Vibrionales</taxon>
        <taxon>Vibrionaceae</taxon>
        <taxon>Vibrio</taxon>
    </lineage>
</organism>
<protein>
    <submittedName>
        <fullName evidence="1">Uncharacterized protein</fullName>
    </submittedName>
</protein>
<geneLocation type="plasmid" evidence="1">
    <name>p-HB236076</name>
</geneLocation>
<proteinExistence type="predicted"/>